<keyword evidence="3" id="KW-0012">Acyltransferase</keyword>
<sequence length="402" mass="44014">MAAVKLEEVRRAQRAVGLATVLAIGTAVPANCVYQATYPDYYFRVTKSEHLPDLKEKFERMCEKSTIRKRHMHLTEEILKKNPSICSHMEPSLDTRHDIVVVEVPKLGKEAAERAIKEWGQPQSKITHVVFCTTSGVDMPGADYQLTRLLGLLPTVKRLMMYQQGCFGGATVLRMAKDIAENNRGARVLVVCSEITAMAFRGPSKSHLDSLVGHALFGDGAAAAIIGADPDVAFEKPLFQLVSASQTILPDSEGAINGHLTEAGLTIHLLKDVPGLISKNIEQALEDAFKPLGIHDWNSIFWIAHPGGPAILDMVEEKVGLDKERMRASREVLSEYGNMSSACVLFVLDVMRKTSSQDGQATTGEGKEWGVLFGFGPGLTVETLVLYSVPLLRVSFPSHPDH</sequence>
<dbReference type="STRING" id="4565.A0A3B5YQV0"/>
<reference evidence="6" key="1">
    <citation type="submission" date="2018-08" db="EMBL/GenBank/DDBJ databases">
        <authorList>
            <person name="Rossello M."/>
        </authorList>
    </citation>
    <scope>NUCLEOTIDE SEQUENCE [LARGE SCALE GENOMIC DNA]</scope>
    <source>
        <strain evidence="6">cv. Chinese Spring</strain>
    </source>
</reference>
<accession>A0A3B5YQV0</accession>
<evidence type="ECO:0000313" key="6">
    <source>
        <dbReference type="EnsemblPlants" id="TraesCS1B02G040200.1"/>
    </source>
</evidence>
<dbReference type="GO" id="GO:0016747">
    <property type="term" value="F:acyltransferase activity, transferring groups other than amino-acyl groups"/>
    <property type="evidence" value="ECO:0007669"/>
    <property type="project" value="InterPro"/>
</dbReference>
<dbReference type="Gramene" id="TraesCS1B03G0082200.1">
    <property type="protein sequence ID" value="TraesCS1B03G0082200.1.CDS"/>
    <property type="gene ID" value="TraesCS1B03G0082200"/>
</dbReference>
<reference evidence="6" key="2">
    <citation type="submission" date="2018-10" db="UniProtKB">
        <authorList>
            <consortium name="EnsemblPlants"/>
        </authorList>
    </citation>
    <scope>IDENTIFICATION</scope>
</reference>
<dbReference type="EnsemblPlants" id="TraesCS1B02G040200.1">
    <property type="protein sequence ID" value="TraesCS1B02G040200.1"/>
    <property type="gene ID" value="TraesCS1B02G040200"/>
</dbReference>
<dbReference type="InterPro" id="IPR011141">
    <property type="entry name" value="Polyketide_synthase_type-III"/>
</dbReference>
<feature type="active site" description="Acyl-thioester intermediate" evidence="2">
    <location>
        <position position="166"/>
    </location>
</feature>
<dbReference type="InterPro" id="IPR016039">
    <property type="entry name" value="Thiolase-like"/>
</dbReference>
<evidence type="ECO:0000256" key="1">
    <source>
        <dbReference type="ARBA" id="ARBA00005531"/>
    </source>
</evidence>
<comment type="similarity">
    <text evidence="1 3">Belongs to the thiolase-like superfamily. Chalcone/stilbene synthases family.</text>
</comment>
<organism evidence="6">
    <name type="scientific">Triticum aestivum</name>
    <name type="common">Wheat</name>
    <dbReference type="NCBI Taxonomy" id="4565"/>
    <lineage>
        <taxon>Eukaryota</taxon>
        <taxon>Viridiplantae</taxon>
        <taxon>Streptophyta</taxon>
        <taxon>Embryophyta</taxon>
        <taxon>Tracheophyta</taxon>
        <taxon>Spermatophyta</taxon>
        <taxon>Magnoliopsida</taxon>
        <taxon>Liliopsida</taxon>
        <taxon>Poales</taxon>
        <taxon>Poaceae</taxon>
        <taxon>BOP clade</taxon>
        <taxon>Pooideae</taxon>
        <taxon>Triticodae</taxon>
        <taxon>Triticeae</taxon>
        <taxon>Triticinae</taxon>
        <taxon>Triticum</taxon>
    </lineage>
</organism>
<dbReference type="SUPFAM" id="SSF53901">
    <property type="entry name" value="Thiolase-like"/>
    <property type="match status" value="2"/>
</dbReference>
<dbReference type="Gene3D" id="3.40.47.10">
    <property type="match status" value="2"/>
</dbReference>
<dbReference type="SMR" id="A0A3B5YQV0"/>
<evidence type="ECO:0000256" key="3">
    <source>
        <dbReference type="RuleBase" id="RU003633"/>
    </source>
</evidence>
<evidence type="ECO:0000259" key="5">
    <source>
        <dbReference type="Pfam" id="PF02797"/>
    </source>
</evidence>
<dbReference type="Proteomes" id="UP000019116">
    <property type="component" value="Chromosome 1B"/>
</dbReference>
<dbReference type="FunFam" id="3.40.47.10:FF:000014">
    <property type="entry name" value="Chalcone synthase 1"/>
    <property type="match status" value="1"/>
</dbReference>
<dbReference type="AlphaFoldDB" id="A0A3B5YQV0"/>
<dbReference type="PANTHER" id="PTHR11877:SF73">
    <property type="entry name" value="CHALCONE SYNTHASE"/>
    <property type="match status" value="1"/>
</dbReference>
<evidence type="ECO:0008006" key="8">
    <source>
        <dbReference type="Google" id="ProtNLM"/>
    </source>
</evidence>
<keyword evidence="3" id="KW-0808">Transferase</keyword>
<dbReference type="InterPro" id="IPR001099">
    <property type="entry name" value="Chalcone/stilbene_synt_N"/>
</dbReference>
<dbReference type="FunFam" id="3.40.47.10:FF:000025">
    <property type="entry name" value="Chalcone synthase 2"/>
    <property type="match status" value="1"/>
</dbReference>
<dbReference type="PROSITE" id="PS00441">
    <property type="entry name" value="CHALCONE_SYNTH"/>
    <property type="match status" value="1"/>
</dbReference>
<name>A0A3B5YQV0_WHEAT</name>
<feature type="domain" description="Chalcone/stilbene synthase N-terminal" evidence="4">
    <location>
        <begin position="7"/>
        <end position="230"/>
    </location>
</feature>
<feature type="domain" description="Chalcone/stilbene synthase C-terminal" evidence="5">
    <location>
        <begin position="240"/>
        <end position="390"/>
    </location>
</feature>
<protein>
    <recommendedName>
        <fullName evidence="8">Chalcone synthase</fullName>
    </recommendedName>
</protein>
<dbReference type="PIRSF" id="PIRSF000451">
    <property type="entry name" value="PKS_III"/>
    <property type="match status" value="1"/>
</dbReference>
<evidence type="ECO:0000259" key="4">
    <source>
        <dbReference type="Pfam" id="PF00195"/>
    </source>
</evidence>
<dbReference type="Pfam" id="PF02797">
    <property type="entry name" value="Chal_sti_synt_C"/>
    <property type="match status" value="1"/>
</dbReference>
<dbReference type="InterPro" id="IPR012328">
    <property type="entry name" value="Chalcone/stilbene_synt_C"/>
</dbReference>
<dbReference type="CDD" id="cd00831">
    <property type="entry name" value="CHS_like"/>
    <property type="match status" value="1"/>
</dbReference>
<evidence type="ECO:0000313" key="7">
    <source>
        <dbReference type="Proteomes" id="UP000019116"/>
    </source>
</evidence>
<proteinExistence type="inferred from homology"/>
<dbReference type="Gramene" id="TraesCS1B02G040200.1">
    <property type="protein sequence ID" value="TraesCS1B02G040200.1"/>
    <property type="gene ID" value="TraesCS1B02G040200"/>
</dbReference>
<evidence type="ECO:0000256" key="2">
    <source>
        <dbReference type="PIRSR" id="PIRSR000451-1"/>
    </source>
</evidence>
<dbReference type="OMA" id="FCEYMAS"/>
<keyword evidence="7" id="KW-1185">Reference proteome</keyword>
<dbReference type="PANTHER" id="PTHR11877">
    <property type="entry name" value="HYDROXYMETHYLGLUTARYL-COA SYNTHASE"/>
    <property type="match status" value="1"/>
</dbReference>
<dbReference type="Pfam" id="PF00195">
    <property type="entry name" value="Chal_sti_synt_N"/>
    <property type="match status" value="1"/>
</dbReference>
<dbReference type="InterPro" id="IPR018088">
    <property type="entry name" value="Chalcone/stilbene_synthase_AS"/>
</dbReference>
<dbReference type="GO" id="GO:0010208">
    <property type="term" value="P:pollen wall assembly"/>
    <property type="evidence" value="ECO:0007669"/>
    <property type="project" value="UniProtKB-ARBA"/>
</dbReference>